<dbReference type="EMBL" id="CALNXI010004048">
    <property type="protein sequence ID" value="CAH3194954.1"/>
    <property type="molecule type" value="Genomic_DNA"/>
</dbReference>
<accession>A0ABN8SWF3</accession>
<sequence>MVWTKDEVDKYVVQVERNCKSTHERNLKGFAFARLYREASDNETAKRYLEAYISESEGDFRGHCLMGQLYESLGELEKAVASYRRSLELNNTQKELVLKVVRLYCSVPVHPDRARAWADRGARLFPGHPDVFQLRIHLLESAEVVDYEALEDLISEELVS</sequence>
<dbReference type="PROSITE" id="PS50005">
    <property type="entry name" value="TPR"/>
    <property type="match status" value="1"/>
</dbReference>
<reference evidence="2 3" key="1">
    <citation type="submission" date="2022-05" db="EMBL/GenBank/DDBJ databases">
        <authorList>
            <consortium name="Genoscope - CEA"/>
            <person name="William W."/>
        </authorList>
    </citation>
    <scope>NUCLEOTIDE SEQUENCE [LARGE SCALE GENOMIC DNA]</scope>
</reference>
<dbReference type="Gene3D" id="1.25.40.10">
    <property type="entry name" value="Tetratricopeptide repeat domain"/>
    <property type="match status" value="1"/>
</dbReference>
<evidence type="ECO:0000256" key="1">
    <source>
        <dbReference type="PROSITE-ProRule" id="PRU00339"/>
    </source>
</evidence>
<name>A0ABN8SWF3_9CNID</name>
<dbReference type="InterPro" id="IPR011990">
    <property type="entry name" value="TPR-like_helical_dom_sf"/>
</dbReference>
<dbReference type="InterPro" id="IPR019734">
    <property type="entry name" value="TPR_rpt"/>
</dbReference>
<organism evidence="2 3">
    <name type="scientific">Porites evermanni</name>
    <dbReference type="NCBI Taxonomy" id="104178"/>
    <lineage>
        <taxon>Eukaryota</taxon>
        <taxon>Metazoa</taxon>
        <taxon>Cnidaria</taxon>
        <taxon>Anthozoa</taxon>
        <taxon>Hexacorallia</taxon>
        <taxon>Scleractinia</taxon>
        <taxon>Fungiina</taxon>
        <taxon>Poritidae</taxon>
        <taxon>Porites</taxon>
    </lineage>
</organism>
<gene>
    <name evidence="2" type="ORF">PEVE_00029079</name>
</gene>
<comment type="caution">
    <text evidence="2">The sequence shown here is derived from an EMBL/GenBank/DDBJ whole genome shotgun (WGS) entry which is preliminary data.</text>
</comment>
<dbReference type="Pfam" id="PF00515">
    <property type="entry name" value="TPR_1"/>
    <property type="match status" value="1"/>
</dbReference>
<keyword evidence="3" id="KW-1185">Reference proteome</keyword>
<proteinExistence type="predicted"/>
<dbReference type="SMART" id="SM00028">
    <property type="entry name" value="TPR"/>
    <property type="match status" value="1"/>
</dbReference>
<evidence type="ECO:0008006" key="4">
    <source>
        <dbReference type="Google" id="ProtNLM"/>
    </source>
</evidence>
<feature type="repeat" description="TPR" evidence="1">
    <location>
        <begin position="60"/>
        <end position="93"/>
    </location>
</feature>
<evidence type="ECO:0000313" key="3">
    <source>
        <dbReference type="Proteomes" id="UP001159427"/>
    </source>
</evidence>
<dbReference type="Proteomes" id="UP001159427">
    <property type="component" value="Unassembled WGS sequence"/>
</dbReference>
<protein>
    <recommendedName>
        <fullName evidence="4">Tetratricopeptide repeat protein</fullName>
    </recommendedName>
</protein>
<evidence type="ECO:0000313" key="2">
    <source>
        <dbReference type="EMBL" id="CAH3194954.1"/>
    </source>
</evidence>
<keyword evidence="1" id="KW-0802">TPR repeat</keyword>
<feature type="non-terminal residue" evidence="2">
    <location>
        <position position="160"/>
    </location>
</feature>
<dbReference type="SUPFAM" id="SSF48452">
    <property type="entry name" value="TPR-like"/>
    <property type="match status" value="1"/>
</dbReference>